<dbReference type="RefSeq" id="WP_193742623.1">
    <property type="nucleotide sequence ID" value="NZ_CP138981.1"/>
</dbReference>
<dbReference type="AlphaFoldDB" id="A0A0A2B6H0"/>
<dbReference type="Proteomes" id="UP000030345">
    <property type="component" value="Unassembled WGS sequence"/>
</dbReference>
<organism evidence="1 2">
    <name type="scientific">Prochlorococcus marinus str. SB</name>
    <dbReference type="NCBI Taxonomy" id="59926"/>
    <lineage>
        <taxon>Bacteria</taxon>
        <taxon>Bacillati</taxon>
        <taxon>Cyanobacteriota</taxon>
        <taxon>Cyanophyceae</taxon>
        <taxon>Synechococcales</taxon>
        <taxon>Prochlorococcaceae</taxon>
        <taxon>Prochlorococcus</taxon>
    </lineage>
</organism>
<dbReference type="EMBL" id="JNAS01000002">
    <property type="protein sequence ID" value="KGG08189.1"/>
    <property type="molecule type" value="Genomic_DNA"/>
</dbReference>
<reference evidence="2" key="1">
    <citation type="journal article" date="2014" name="Sci. Data">
        <title>Genomes of diverse isolates of the marine cyanobacterium Prochlorococcus.</title>
        <authorList>
            <person name="Biller S."/>
            <person name="Berube P."/>
            <person name="Thompson J."/>
            <person name="Kelly L."/>
            <person name="Roggensack S."/>
            <person name="Awad L."/>
            <person name="Roache-Johnson K."/>
            <person name="Ding H."/>
            <person name="Giovannoni S.J."/>
            <person name="Moore L.R."/>
            <person name="Chisholm S.W."/>
        </authorList>
    </citation>
    <scope>NUCLEOTIDE SEQUENCE [LARGE SCALE GENOMIC DNA]</scope>
    <source>
        <strain evidence="2">SB</strain>
    </source>
</reference>
<evidence type="ECO:0000313" key="1">
    <source>
        <dbReference type="EMBL" id="KGG08189.1"/>
    </source>
</evidence>
<protein>
    <submittedName>
        <fullName evidence="1">Uncharacterized protein</fullName>
    </submittedName>
</protein>
<comment type="caution">
    <text evidence="1">The sequence shown here is derived from an EMBL/GenBank/DDBJ whole genome shotgun (WGS) entry which is preliminary data.</text>
</comment>
<accession>A0A0A2B6H0</accession>
<sequence>MELIYIGDLVPSIASYKKIIEKYDKGIKEGEFYEEPIGGDFNYPDW</sequence>
<evidence type="ECO:0000313" key="2">
    <source>
        <dbReference type="Proteomes" id="UP000030345"/>
    </source>
</evidence>
<dbReference type="eggNOG" id="ENOG5032IM7">
    <property type="taxonomic scope" value="Bacteria"/>
</dbReference>
<gene>
    <name evidence="1" type="ORF">EV02_0857</name>
</gene>
<proteinExistence type="predicted"/>
<name>A0A0A2B6H0_PROMR</name>
<dbReference type="STRING" id="59926.EV02_0857"/>